<dbReference type="PIRSF" id="PIRSF007531">
    <property type="entry name" value="CPT"/>
    <property type="match status" value="1"/>
</dbReference>
<keyword evidence="2" id="KW-1185">Reference proteome</keyword>
<evidence type="ECO:0000313" key="2">
    <source>
        <dbReference type="Proteomes" id="UP001494588"/>
    </source>
</evidence>
<reference evidence="1 2" key="1">
    <citation type="submission" date="2024-01" db="EMBL/GenBank/DDBJ databases">
        <title>The diversity of rhizobia nodulating Mimosa spp. in eleven states of Brazil covering several biomes is determined by host plant, location, and edaphic factors.</title>
        <authorList>
            <person name="Rouws L."/>
            <person name="Barauna A."/>
            <person name="Beukes C."/>
            <person name="De Faria S.M."/>
            <person name="Gross E."/>
            <person name="Dos Reis Junior F.B."/>
            <person name="Simon M."/>
            <person name="Maluk M."/>
            <person name="Odee D.W."/>
            <person name="Kenicer G."/>
            <person name="Young J.P.W."/>
            <person name="Reis V.M."/>
            <person name="Zilli J."/>
            <person name="James E.K."/>
        </authorList>
    </citation>
    <scope>NUCLEOTIDE SEQUENCE [LARGE SCALE GENOMIC DNA]</scope>
    <source>
        <strain evidence="1 2">JPY77</strain>
    </source>
</reference>
<dbReference type="EMBL" id="JAZHGC010000009">
    <property type="protein sequence ID" value="MEM5286618.1"/>
    <property type="molecule type" value="Genomic_DNA"/>
</dbReference>
<gene>
    <name evidence="1" type="ORF">V4C55_12925</name>
</gene>
<proteinExistence type="predicted"/>
<sequence length="170" mass="18839">MKPAAIVLHGPTSAGKSSLARALQDSSEVPVFHITLDAFVEMSRRRDMRSDDELAQALRLHHLNLQSTLRRVADSHFEIVLDLVLRDSSAFDECIAALVPRRTFVIGVTCPLHVLEERERERPDRGAGMARSQFGHPAYARPYSMCIDTSTCTPEEGALRVRSSIDGVGE</sequence>
<dbReference type="Pfam" id="PF07931">
    <property type="entry name" value="CPT"/>
    <property type="match status" value="1"/>
</dbReference>
<dbReference type="InterPro" id="IPR027417">
    <property type="entry name" value="P-loop_NTPase"/>
</dbReference>
<name>A0ABU9QB00_9BURK</name>
<dbReference type="InterPro" id="IPR012853">
    <property type="entry name" value="CPT"/>
</dbReference>
<dbReference type="Gene3D" id="3.40.50.300">
    <property type="entry name" value="P-loop containing nucleotide triphosphate hydrolases"/>
    <property type="match status" value="1"/>
</dbReference>
<dbReference type="RefSeq" id="WP_201650420.1">
    <property type="nucleotide sequence ID" value="NZ_CAJHCS010000008.1"/>
</dbReference>
<protein>
    <submittedName>
        <fullName evidence="1">AAA family ATPase</fullName>
    </submittedName>
</protein>
<dbReference type="Proteomes" id="UP001494588">
    <property type="component" value="Unassembled WGS sequence"/>
</dbReference>
<accession>A0ABU9QB00</accession>
<evidence type="ECO:0000313" key="1">
    <source>
        <dbReference type="EMBL" id="MEM5286618.1"/>
    </source>
</evidence>
<organism evidence="1 2">
    <name type="scientific">Paraburkholderia sabiae</name>
    <dbReference type="NCBI Taxonomy" id="273251"/>
    <lineage>
        <taxon>Bacteria</taxon>
        <taxon>Pseudomonadati</taxon>
        <taxon>Pseudomonadota</taxon>
        <taxon>Betaproteobacteria</taxon>
        <taxon>Burkholderiales</taxon>
        <taxon>Burkholderiaceae</taxon>
        <taxon>Paraburkholderia</taxon>
    </lineage>
</organism>
<comment type="caution">
    <text evidence="1">The sequence shown here is derived from an EMBL/GenBank/DDBJ whole genome shotgun (WGS) entry which is preliminary data.</text>
</comment>
<dbReference type="SUPFAM" id="SSF52540">
    <property type="entry name" value="P-loop containing nucleoside triphosphate hydrolases"/>
    <property type="match status" value="1"/>
</dbReference>